<accession>A0A975GW82</accession>
<dbReference type="RefSeq" id="WP_207870656.1">
    <property type="nucleotide sequence ID" value="NZ_CP062222.1"/>
</dbReference>
<dbReference type="InterPro" id="IPR050833">
    <property type="entry name" value="Poly_Biosynth_Transport"/>
</dbReference>
<feature type="transmembrane region" description="Helical" evidence="7">
    <location>
        <begin position="12"/>
        <end position="30"/>
    </location>
</feature>
<dbReference type="PANTHER" id="PTHR30250">
    <property type="entry name" value="PST FAMILY PREDICTED COLANIC ACID TRANSPORTER"/>
    <property type="match status" value="1"/>
</dbReference>
<feature type="transmembrane region" description="Helical" evidence="7">
    <location>
        <begin position="325"/>
        <end position="346"/>
    </location>
</feature>
<organism evidence="8 9">
    <name type="scientific">Brevundimonas goettingensis</name>
    <dbReference type="NCBI Taxonomy" id="2774190"/>
    <lineage>
        <taxon>Bacteria</taxon>
        <taxon>Pseudomonadati</taxon>
        <taxon>Pseudomonadota</taxon>
        <taxon>Alphaproteobacteria</taxon>
        <taxon>Caulobacterales</taxon>
        <taxon>Caulobacteraceae</taxon>
        <taxon>Brevundimonas</taxon>
    </lineage>
</organism>
<evidence type="ECO:0000256" key="3">
    <source>
        <dbReference type="ARBA" id="ARBA00022475"/>
    </source>
</evidence>
<feature type="transmembrane region" description="Helical" evidence="7">
    <location>
        <begin position="36"/>
        <end position="55"/>
    </location>
</feature>
<feature type="transmembrane region" description="Helical" evidence="7">
    <location>
        <begin position="380"/>
        <end position="397"/>
    </location>
</feature>
<dbReference type="Proteomes" id="UP000663918">
    <property type="component" value="Chromosome"/>
</dbReference>
<keyword evidence="3" id="KW-1003">Cell membrane</keyword>
<dbReference type="InterPro" id="IPR002797">
    <property type="entry name" value="Polysacc_synth"/>
</dbReference>
<reference evidence="8" key="1">
    <citation type="submission" date="2020-09" db="EMBL/GenBank/DDBJ databases">
        <title>Brevundimonas sp. LVF2 isolated from a puddle in Goettingen, Germany.</title>
        <authorList>
            <person name="Friedrich I."/>
            <person name="Klassen A."/>
            <person name="Hannes N."/>
            <person name="Schneider D."/>
            <person name="Hertel R."/>
            <person name="Daniel R."/>
        </authorList>
    </citation>
    <scope>NUCLEOTIDE SEQUENCE</scope>
    <source>
        <strain evidence="8">LVF2</strain>
    </source>
</reference>
<dbReference type="EMBL" id="CP062222">
    <property type="protein sequence ID" value="QTC91479.1"/>
    <property type="molecule type" value="Genomic_DNA"/>
</dbReference>
<dbReference type="PANTHER" id="PTHR30250:SF10">
    <property type="entry name" value="LIPOPOLYSACCHARIDE BIOSYNTHESIS PROTEIN WZXC"/>
    <property type="match status" value="1"/>
</dbReference>
<evidence type="ECO:0000256" key="7">
    <source>
        <dbReference type="SAM" id="Phobius"/>
    </source>
</evidence>
<keyword evidence="6 7" id="KW-0472">Membrane</keyword>
<comment type="similarity">
    <text evidence="2">Belongs to the polysaccharide synthase family.</text>
</comment>
<gene>
    <name evidence="8" type="ORF">IFJ75_00645</name>
</gene>
<dbReference type="KEGG" id="bgoe:IFJ75_00645"/>
<name>A0A975GW82_9CAUL</name>
<feature type="transmembrane region" description="Helical" evidence="7">
    <location>
        <begin position="289"/>
        <end position="313"/>
    </location>
</feature>
<feature type="transmembrane region" description="Helical" evidence="7">
    <location>
        <begin position="76"/>
        <end position="99"/>
    </location>
</feature>
<dbReference type="AlphaFoldDB" id="A0A975GW82"/>
<keyword evidence="5 7" id="KW-1133">Transmembrane helix</keyword>
<sequence length="418" mass="43864">MFNRLAMAGSVLIRMGAGLVAFILIARGLGPEAYGLVATVFAYATLVSLVTDFGFGSKALRDIAAEPERGGAILNACLNLKAVLTLAAMVIGGIAIWLAPKPPGTGLPMAMLGAAVLIGAIGDLALTAYRATGKYRSELWLTAWTAALHVAVVGWVALSHAGLPILGIAFLASRSFYAVLAVVGAERLFAGYRLSVQPLVHVWTSMKSAWSWGVDNMLGYLNVQIDSLLVASLFSLHLAGIYQGGNRFVQAGFAVVIALAAIHIPRITREIKDGGPRLSRPELLMNLEFTAIGVLGAIGLAFVAPPVTLFLLGEDYAQMGPLWPGFAVFFLARAIAAGIGVSLVSIGVPIWRIVGQVLGLSVTFCAILLVRRYWGINGVPWAMAAGAATTLTIYGLVRLNYARGAGLFGTTGVRSADT</sequence>
<feature type="transmembrane region" description="Helical" evidence="7">
    <location>
        <begin position="139"/>
        <end position="158"/>
    </location>
</feature>
<protein>
    <submittedName>
        <fullName evidence="8">Oligosaccharide flippase family protein</fullName>
    </submittedName>
</protein>
<evidence type="ECO:0000256" key="4">
    <source>
        <dbReference type="ARBA" id="ARBA00022692"/>
    </source>
</evidence>
<feature type="transmembrane region" description="Helical" evidence="7">
    <location>
        <begin position="217"/>
        <end position="242"/>
    </location>
</feature>
<evidence type="ECO:0000313" key="8">
    <source>
        <dbReference type="EMBL" id="QTC91479.1"/>
    </source>
</evidence>
<dbReference type="GO" id="GO:0005886">
    <property type="term" value="C:plasma membrane"/>
    <property type="evidence" value="ECO:0007669"/>
    <property type="project" value="UniProtKB-SubCell"/>
</dbReference>
<feature type="transmembrane region" description="Helical" evidence="7">
    <location>
        <begin position="105"/>
        <end position="127"/>
    </location>
</feature>
<proteinExistence type="inferred from homology"/>
<dbReference type="Pfam" id="PF01943">
    <property type="entry name" value="Polysacc_synt"/>
    <property type="match status" value="1"/>
</dbReference>
<feature type="transmembrane region" description="Helical" evidence="7">
    <location>
        <begin position="353"/>
        <end position="374"/>
    </location>
</feature>
<feature type="transmembrane region" description="Helical" evidence="7">
    <location>
        <begin position="164"/>
        <end position="185"/>
    </location>
</feature>
<feature type="transmembrane region" description="Helical" evidence="7">
    <location>
        <begin position="248"/>
        <end position="268"/>
    </location>
</feature>
<evidence type="ECO:0000256" key="1">
    <source>
        <dbReference type="ARBA" id="ARBA00004651"/>
    </source>
</evidence>
<keyword evidence="9" id="KW-1185">Reference proteome</keyword>
<keyword evidence="4 7" id="KW-0812">Transmembrane</keyword>
<evidence type="ECO:0000256" key="2">
    <source>
        <dbReference type="ARBA" id="ARBA00007430"/>
    </source>
</evidence>
<evidence type="ECO:0000256" key="6">
    <source>
        <dbReference type="ARBA" id="ARBA00023136"/>
    </source>
</evidence>
<comment type="subcellular location">
    <subcellularLocation>
        <location evidence="1">Cell membrane</location>
        <topology evidence="1">Multi-pass membrane protein</topology>
    </subcellularLocation>
</comment>
<evidence type="ECO:0000313" key="9">
    <source>
        <dbReference type="Proteomes" id="UP000663918"/>
    </source>
</evidence>
<evidence type="ECO:0000256" key="5">
    <source>
        <dbReference type="ARBA" id="ARBA00022989"/>
    </source>
</evidence>